<evidence type="ECO:0000313" key="4">
    <source>
        <dbReference type="Proteomes" id="UP000215224"/>
    </source>
</evidence>
<dbReference type="Gene3D" id="3.40.1010.10">
    <property type="entry name" value="Cobalt-precorrin-4 Transmethylase, Domain 1"/>
    <property type="match status" value="1"/>
</dbReference>
<dbReference type="Pfam" id="PF03819">
    <property type="entry name" value="MazG"/>
    <property type="match status" value="1"/>
</dbReference>
<accession>A0A223KXF3</accession>
<protein>
    <submittedName>
        <fullName evidence="3">Nucleoside triphosphate pyrophosphohydrolase</fullName>
    </submittedName>
</protein>
<dbReference type="GO" id="GO:0008168">
    <property type="term" value="F:methyltransferase activity"/>
    <property type="evidence" value="ECO:0007669"/>
    <property type="project" value="InterPro"/>
</dbReference>
<dbReference type="GO" id="GO:0046052">
    <property type="term" value="P:UTP catabolic process"/>
    <property type="evidence" value="ECO:0007669"/>
    <property type="project" value="TreeGrafter"/>
</dbReference>
<dbReference type="InterPro" id="IPR011551">
    <property type="entry name" value="NTP_PyrPHydrolase_MazG"/>
</dbReference>
<dbReference type="GO" id="GO:0006203">
    <property type="term" value="P:dGTP catabolic process"/>
    <property type="evidence" value="ECO:0007669"/>
    <property type="project" value="TreeGrafter"/>
</dbReference>
<dbReference type="NCBIfam" id="TIGR00444">
    <property type="entry name" value="mazG"/>
    <property type="match status" value="1"/>
</dbReference>
<gene>
    <name evidence="3" type="ORF">BC6307_23325</name>
</gene>
<evidence type="ECO:0000259" key="1">
    <source>
        <dbReference type="Pfam" id="PF00590"/>
    </source>
</evidence>
<dbReference type="PIRSF" id="PIRSF002845">
    <property type="entry name" value="Ttrprl_mtas_MazG"/>
    <property type="match status" value="1"/>
</dbReference>
<dbReference type="InterPro" id="IPR014777">
    <property type="entry name" value="4pyrrole_Mease_sub1"/>
</dbReference>
<dbReference type="RefSeq" id="WP_066418034.1">
    <property type="nucleotide sequence ID" value="NZ_CP018866.1"/>
</dbReference>
<dbReference type="InterPro" id="IPR004518">
    <property type="entry name" value="MazG-like_dom"/>
</dbReference>
<sequence length="488" mass="55998">MKRINIVGLGAGDLNQLPLGIYKHLKNSQSLYLRTSEHPVVKELEQEGLSFESFDYLYEEHEQFEQVYEAIVQVLLQKSSENDEITYAVPGHPLVAERTVQLLLEEEKRGNIAVEIIGGQSFLDPMFSAIGLDPIDGFQLLDATSLNRDDIQLSSALIIGQVYDAYVASEVKLTLMELLPDDYTVYLVTGAGTSEEKIVEVPLYELDRVTTLNNLTSVYVPKVEDRALLNHQFASFRATIATLRGPNGCPWDKEQTHESLKKYLIEEAYELIDAINGDDIEGIIEELGDVLLQVMLHSQIGEDDGYFSIDDVIQTINEKMIRRHPHVFAKVEIETADDVVTNWEAIKKEEKKERQQSNLLDTVSKSLPALSKAFHYQKKAAKVGFDWGETDPIWDKIYEELKELQEEWKKGHHDLKVKEEFGDLLFALINIGRYYKIDPEDALTVTNHKFYNRFSYIEGRVKELKKDWDEFSLEQLDAFWNEAKKLEK</sequence>
<dbReference type="InterPro" id="IPR035996">
    <property type="entry name" value="4pyrrol_Methylase_sf"/>
</dbReference>
<dbReference type="PANTHER" id="PTHR30522:SF0">
    <property type="entry name" value="NUCLEOSIDE TRIPHOSPHATE PYROPHOSPHOHYDROLASE"/>
    <property type="match status" value="1"/>
</dbReference>
<keyword evidence="3" id="KW-0378">Hydrolase</keyword>
<dbReference type="SUPFAM" id="SSF53790">
    <property type="entry name" value="Tetrapyrrole methylase"/>
    <property type="match status" value="1"/>
</dbReference>
<dbReference type="SUPFAM" id="SSF101386">
    <property type="entry name" value="all-alpha NTP pyrophosphatases"/>
    <property type="match status" value="2"/>
</dbReference>
<dbReference type="InterPro" id="IPR048011">
    <property type="entry name" value="NTP-PPase_MazG-like_C"/>
</dbReference>
<dbReference type="FunFam" id="1.10.287.1080:FF:000003">
    <property type="entry name" value="Nucleoside triphosphate pyrophosphohydrolase"/>
    <property type="match status" value="1"/>
</dbReference>
<dbReference type="AlphaFoldDB" id="A0A223KXF3"/>
<evidence type="ECO:0000313" key="3">
    <source>
        <dbReference type="EMBL" id="AST93988.1"/>
    </source>
</evidence>
<feature type="domain" description="Tetrapyrrole methylase" evidence="1">
    <location>
        <begin position="4"/>
        <end position="207"/>
    </location>
</feature>
<dbReference type="CDD" id="cd11723">
    <property type="entry name" value="YabN_N_like"/>
    <property type="match status" value="1"/>
</dbReference>
<dbReference type="CDD" id="cd11528">
    <property type="entry name" value="NTP-PPase_MazG_Nterm"/>
    <property type="match status" value="1"/>
</dbReference>
<keyword evidence="4" id="KW-1185">Reference proteome</keyword>
<dbReference type="InterPro" id="IPR035013">
    <property type="entry name" value="YabN_N"/>
</dbReference>
<dbReference type="EMBL" id="CP018866">
    <property type="protein sequence ID" value="AST93988.1"/>
    <property type="molecule type" value="Genomic_DNA"/>
</dbReference>
<dbReference type="GO" id="GO:0047429">
    <property type="term" value="F:nucleoside triphosphate diphosphatase activity"/>
    <property type="evidence" value="ECO:0007669"/>
    <property type="project" value="InterPro"/>
</dbReference>
<dbReference type="KEGG" id="bcoh:BC6307_23325"/>
<feature type="domain" description="NTP pyrophosphohydrolase MazG-like" evidence="2">
    <location>
        <begin position="255"/>
        <end position="328"/>
    </location>
</feature>
<dbReference type="Pfam" id="PF00590">
    <property type="entry name" value="TP_methylase"/>
    <property type="match status" value="1"/>
</dbReference>
<evidence type="ECO:0000259" key="2">
    <source>
        <dbReference type="Pfam" id="PF03819"/>
    </source>
</evidence>
<dbReference type="Proteomes" id="UP000215224">
    <property type="component" value="Chromosome"/>
</dbReference>
<dbReference type="InterPro" id="IPR024180">
    <property type="entry name" value="Tetrapyrrole_Mease/MazG_pred"/>
</dbReference>
<dbReference type="InterPro" id="IPR000878">
    <property type="entry name" value="4pyrrol_Mease"/>
</dbReference>
<dbReference type="FunFam" id="1.10.287.1080:FF:000001">
    <property type="entry name" value="Nucleoside triphosphate pyrophosphohydrolase"/>
    <property type="match status" value="1"/>
</dbReference>
<dbReference type="GO" id="GO:0046081">
    <property type="term" value="P:dUTP catabolic process"/>
    <property type="evidence" value="ECO:0007669"/>
    <property type="project" value="TreeGrafter"/>
</dbReference>
<dbReference type="STRING" id="1314751.GCA_001591425_03090"/>
<dbReference type="PANTHER" id="PTHR30522">
    <property type="entry name" value="NUCLEOSIDE TRIPHOSPHATE PYROPHOSPHOHYDROLASE"/>
    <property type="match status" value="1"/>
</dbReference>
<reference evidence="3 4" key="1">
    <citation type="submission" date="2016-12" db="EMBL/GenBank/DDBJ databases">
        <title>The whole genome sequencing and assembly of Bacillus cohnii DSM 6307T strain.</title>
        <authorList>
            <person name="Lee Y.-J."/>
            <person name="Yi H."/>
            <person name="Bahn Y.-S."/>
            <person name="Kim J.F."/>
            <person name="Lee D.-W."/>
        </authorList>
    </citation>
    <scope>NUCLEOTIDE SEQUENCE [LARGE SCALE GENOMIC DNA]</scope>
    <source>
        <strain evidence="3 4">DSM 6307</strain>
    </source>
</reference>
<dbReference type="FunFam" id="3.40.1010.10:FF:000008">
    <property type="entry name" value="Similar to nucleoside triphosphate pyrophosphohydrolase, MazG"/>
    <property type="match status" value="1"/>
</dbReference>
<proteinExistence type="predicted"/>
<dbReference type="Gene3D" id="1.10.287.1080">
    <property type="entry name" value="MazG-like"/>
    <property type="match status" value="2"/>
</dbReference>
<dbReference type="InterPro" id="IPR048015">
    <property type="entry name" value="NTP-PPase_MazG-like_N"/>
</dbReference>
<name>A0A223KXF3_9BACI</name>
<organism evidence="3 4">
    <name type="scientific">Sutcliffiella cohnii</name>
    <dbReference type="NCBI Taxonomy" id="33932"/>
    <lineage>
        <taxon>Bacteria</taxon>
        <taxon>Bacillati</taxon>
        <taxon>Bacillota</taxon>
        <taxon>Bacilli</taxon>
        <taxon>Bacillales</taxon>
        <taxon>Bacillaceae</taxon>
        <taxon>Sutcliffiella</taxon>
    </lineage>
</organism>
<dbReference type="NCBIfam" id="NF007113">
    <property type="entry name" value="PRK09562.1"/>
    <property type="match status" value="1"/>
</dbReference>
<dbReference type="GO" id="GO:0046061">
    <property type="term" value="P:dATP catabolic process"/>
    <property type="evidence" value="ECO:0007669"/>
    <property type="project" value="TreeGrafter"/>
</dbReference>
<dbReference type="CDD" id="cd11529">
    <property type="entry name" value="NTP-PPase_MazG_Cterm"/>
    <property type="match status" value="1"/>
</dbReference>
<dbReference type="GO" id="GO:0006950">
    <property type="term" value="P:response to stress"/>
    <property type="evidence" value="ECO:0007669"/>
    <property type="project" value="UniProtKB-ARBA"/>
</dbReference>
<dbReference type="GO" id="GO:0046076">
    <property type="term" value="P:dTTP catabolic process"/>
    <property type="evidence" value="ECO:0007669"/>
    <property type="project" value="TreeGrafter"/>
</dbReference>
<dbReference type="GO" id="GO:0046047">
    <property type="term" value="P:TTP catabolic process"/>
    <property type="evidence" value="ECO:0007669"/>
    <property type="project" value="TreeGrafter"/>
</dbReference>